<dbReference type="PANTHER" id="PTHR36109:SF2">
    <property type="entry name" value="MEMBRANE PROTEIN"/>
    <property type="match status" value="1"/>
</dbReference>
<comment type="caution">
    <text evidence="3">The sequence shown here is derived from an EMBL/GenBank/DDBJ whole genome shotgun (WGS) entry which is preliminary data.</text>
</comment>
<name>A0A1E3L2C1_9BACL</name>
<dbReference type="EMBL" id="MDER01000046">
    <property type="protein sequence ID" value="ODP27834.1"/>
    <property type="molecule type" value="Genomic_DNA"/>
</dbReference>
<evidence type="ECO:0000259" key="2">
    <source>
        <dbReference type="Pfam" id="PF11181"/>
    </source>
</evidence>
<dbReference type="PANTHER" id="PTHR36109">
    <property type="entry name" value="MEMBRANE PROTEIN-RELATED"/>
    <property type="match status" value="1"/>
</dbReference>
<keyword evidence="4" id="KW-1185">Reference proteome</keyword>
<evidence type="ECO:0000256" key="1">
    <source>
        <dbReference type="SAM" id="MobiDB-lite"/>
    </source>
</evidence>
<evidence type="ECO:0000313" key="4">
    <source>
        <dbReference type="Proteomes" id="UP000094578"/>
    </source>
</evidence>
<dbReference type="STRING" id="1886670.PTI45_02857"/>
<dbReference type="AlphaFoldDB" id="A0A1E3L2C1"/>
<dbReference type="Proteomes" id="UP000094578">
    <property type="component" value="Unassembled WGS sequence"/>
</dbReference>
<proteinExistence type="predicted"/>
<dbReference type="InterPro" id="IPR025889">
    <property type="entry name" value="GSP17M-like_dom"/>
</dbReference>
<feature type="compositionally biased region" description="Basic and acidic residues" evidence="1">
    <location>
        <begin position="203"/>
        <end position="217"/>
    </location>
</feature>
<dbReference type="RefSeq" id="WP_069328261.1">
    <property type="nucleotide sequence ID" value="NZ_MDER01000046.1"/>
</dbReference>
<accession>A0A1E3L2C1</accession>
<dbReference type="InterPro" id="IPR052948">
    <property type="entry name" value="Low_temp-induced_all0457"/>
</dbReference>
<feature type="compositionally biased region" description="Polar residues" evidence="1">
    <location>
        <begin position="185"/>
        <end position="194"/>
    </location>
</feature>
<feature type="compositionally biased region" description="Polar residues" evidence="1">
    <location>
        <begin position="244"/>
        <end position="255"/>
    </location>
</feature>
<feature type="domain" description="General stress protein 17M-like" evidence="2">
    <location>
        <begin position="19"/>
        <end position="88"/>
    </location>
</feature>
<gene>
    <name evidence="3" type="ORF">PTI45_02857</name>
</gene>
<protein>
    <submittedName>
        <fullName evidence="3">Putative low temperature-induced protein</fullName>
    </submittedName>
</protein>
<reference evidence="3 4" key="1">
    <citation type="submission" date="2016-08" db="EMBL/GenBank/DDBJ databases">
        <title>Genome sequencing of Paenibacillus sp. TI45-13ar, isolated from Korean traditional nuruk.</title>
        <authorList>
            <person name="Kim S.-J."/>
        </authorList>
    </citation>
    <scope>NUCLEOTIDE SEQUENCE [LARGE SCALE GENOMIC DNA]</scope>
    <source>
        <strain evidence="3 4">TI45-13ar</strain>
    </source>
</reference>
<dbReference type="Pfam" id="PF11181">
    <property type="entry name" value="YflT"/>
    <property type="match status" value="1"/>
</dbReference>
<sequence length="255" mass="27081">MMNHDHVNEMNNEQTNDKVVGMFVDEQHATQAIEQLKAAGISTDRISVIAKDKKDLKHISDETGTKAPEGIATGATAGGLLGGTAGLLAGLGMMAIPVFGPIMAAGPIVVALTGAAVGAGAGGLVGGLIGLGIPEDEAAEYENNVNEGQILVLVDESAGHRDQIYDIFRTNHASNSRFYGRKDSASPTIPTTDHLSAPVDHTVTTDHTDHDRSQVTEEEQALRLRQEELLARENEPVIKEDVAANTTNPLHRNQR</sequence>
<evidence type="ECO:0000313" key="3">
    <source>
        <dbReference type="EMBL" id="ODP27834.1"/>
    </source>
</evidence>
<organism evidence="3 4">
    <name type="scientific">Paenibacillus nuruki</name>
    <dbReference type="NCBI Taxonomy" id="1886670"/>
    <lineage>
        <taxon>Bacteria</taxon>
        <taxon>Bacillati</taxon>
        <taxon>Bacillota</taxon>
        <taxon>Bacilli</taxon>
        <taxon>Bacillales</taxon>
        <taxon>Paenibacillaceae</taxon>
        <taxon>Paenibacillus</taxon>
    </lineage>
</organism>
<feature type="region of interest" description="Disordered" evidence="1">
    <location>
        <begin position="177"/>
        <end position="217"/>
    </location>
</feature>
<feature type="region of interest" description="Disordered" evidence="1">
    <location>
        <begin position="235"/>
        <end position="255"/>
    </location>
</feature>